<feature type="region of interest" description="Disordered" evidence="1">
    <location>
        <begin position="156"/>
        <end position="175"/>
    </location>
</feature>
<evidence type="ECO:0000256" key="1">
    <source>
        <dbReference type="SAM" id="MobiDB-lite"/>
    </source>
</evidence>
<dbReference type="AlphaFoldDB" id="A0A8H7BF78"/>
<feature type="compositionally biased region" description="Low complexity" evidence="1">
    <location>
        <begin position="115"/>
        <end position="141"/>
    </location>
</feature>
<dbReference type="RefSeq" id="XP_038791880.1">
    <property type="nucleotide sequence ID" value="XM_038926024.1"/>
</dbReference>
<evidence type="ECO:0000313" key="3">
    <source>
        <dbReference type="Proteomes" id="UP000596902"/>
    </source>
</evidence>
<name>A0A8H7BF78_9PLEO</name>
<feature type="compositionally biased region" description="Polar residues" evidence="1">
    <location>
        <begin position="59"/>
        <end position="70"/>
    </location>
</feature>
<accession>A0A8H7BF78</accession>
<evidence type="ECO:0000313" key="2">
    <source>
        <dbReference type="EMBL" id="KAF7682001.1"/>
    </source>
</evidence>
<comment type="caution">
    <text evidence="2">The sequence shown here is derived from an EMBL/GenBank/DDBJ whole genome shotgun (WGS) entry which is preliminary data.</text>
</comment>
<organism evidence="2 3">
    <name type="scientific">Alternaria burnsii</name>
    <dbReference type="NCBI Taxonomy" id="1187904"/>
    <lineage>
        <taxon>Eukaryota</taxon>
        <taxon>Fungi</taxon>
        <taxon>Dikarya</taxon>
        <taxon>Ascomycota</taxon>
        <taxon>Pezizomycotina</taxon>
        <taxon>Dothideomycetes</taxon>
        <taxon>Pleosporomycetidae</taxon>
        <taxon>Pleosporales</taxon>
        <taxon>Pleosporineae</taxon>
        <taxon>Pleosporaceae</taxon>
        <taxon>Alternaria</taxon>
        <taxon>Alternaria sect. Alternaria</taxon>
    </lineage>
</organism>
<protein>
    <recommendedName>
        <fullName evidence="4">Geranylgeranyl pyrophosphate synthetase</fullName>
    </recommendedName>
</protein>
<feature type="region of interest" description="Disordered" evidence="1">
    <location>
        <begin position="409"/>
        <end position="432"/>
    </location>
</feature>
<dbReference type="PANTHER" id="PTHR35179:SF1">
    <property type="entry name" value="INTEGRAL MEMBRANE PROTEIN"/>
    <property type="match status" value="1"/>
</dbReference>
<reference evidence="2" key="1">
    <citation type="submission" date="2020-01" db="EMBL/GenBank/DDBJ databases">
        <authorList>
            <person name="Feng Z.H.Z."/>
        </authorList>
    </citation>
    <scope>NUCLEOTIDE SEQUENCE</scope>
    <source>
        <strain evidence="2">CBS107.38</strain>
    </source>
</reference>
<dbReference type="Proteomes" id="UP000596902">
    <property type="component" value="Unassembled WGS sequence"/>
</dbReference>
<feature type="region of interest" description="Disordered" evidence="1">
    <location>
        <begin position="1"/>
        <end position="147"/>
    </location>
</feature>
<evidence type="ECO:0008006" key="4">
    <source>
        <dbReference type="Google" id="ProtNLM"/>
    </source>
</evidence>
<dbReference type="EMBL" id="JAAABM010000001">
    <property type="protein sequence ID" value="KAF7682001.1"/>
    <property type="molecule type" value="Genomic_DNA"/>
</dbReference>
<sequence>MSQPLLQQNVARSNMDDATRTPGKPRNPKSVPEVTTTKKSRRNGTRHRDDKKAAAAIPVTSSVSSTNHQAQMMGANNVPRPGTAEPVVSKSDNALQPRKRKPRSTQAARARREAGTATVDTPSTKTTQLTTSSLVTSSVKSALPQSTRGEEVLLNSTSTQPTHPLPKAPSWKTSWMFRDTTGSPLRTIEAKLLEPDNIQVSSAGGFETLCSYNWQNNGAIYVPGAPPRWSPPALPTTLTQDTGRQFIDQNASRVPKFPFEPAFAALAVMKPNALLDEVDIIVNRNSLRKLLDFSAGKKLDAFCMGLHMIDKTLVISRKERNAQQMIHGASNAGYGHNFEKTFTKPDHGMGNSSSHHRVIRYHIGPLNCVVRFEVDAYYEDPDTAHSPEPTRPSKESVDTITAAMAQLDMATLPPTQSKSKKSPADKSTRVVEKGVSVDPSKLAEIKAKKFARLNEALPQLWFGRTPYFMNGNHNKGEVHSISISHAKSDFPRWEEANQDRLRKMVSLLAELRGAVALVQGKAAVLVYDDKGGPLKVYAMKNNQGVLPSDIIAKHWGSSGENPQ</sequence>
<dbReference type="GeneID" id="62199202"/>
<proteinExistence type="predicted"/>
<dbReference type="PANTHER" id="PTHR35179">
    <property type="entry name" value="PROTEIN CBG02620"/>
    <property type="match status" value="1"/>
</dbReference>
<feature type="compositionally biased region" description="Polar residues" evidence="1">
    <location>
        <begin position="1"/>
        <end position="12"/>
    </location>
</feature>
<reference evidence="2" key="2">
    <citation type="submission" date="2020-08" db="EMBL/GenBank/DDBJ databases">
        <title>Draft Genome Sequence of Cumin Blight Pathogen Alternaria burnsii.</title>
        <authorList>
            <person name="Feng Z."/>
        </authorList>
    </citation>
    <scope>NUCLEOTIDE SEQUENCE</scope>
    <source>
        <strain evidence="2">CBS107.38</strain>
    </source>
</reference>
<keyword evidence="3" id="KW-1185">Reference proteome</keyword>
<feature type="compositionally biased region" description="Basic and acidic residues" evidence="1">
    <location>
        <begin position="422"/>
        <end position="432"/>
    </location>
</feature>
<gene>
    <name evidence="2" type="ORF">GT037_000977</name>
</gene>